<dbReference type="AlphaFoldDB" id="A0AAN6IFN8"/>
<dbReference type="EMBL" id="MU404352">
    <property type="protein sequence ID" value="KAI1615741.1"/>
    <property type="molecule type" value="Genomic_DNA"/>
</dbReference>
<organism evidence="2 3">
    <name type="scientific">Exophiala viscosa</name>
    <dbReference type="NCBI Taxonomy" id="2486360"/>
    <lineage>
        <taxon>Eukaryota</taxon>
        <taxon>Fungi</taxon>
        <taxon>Dikarya</taxon>
        <taxon>Ascomycota</taxon>
        <taxon>Pezizomycotina</taxon>
        <taxon>Eurotiomycetes</taxon>
        <taxon>Chaetothyriomycetidae</taxon>
        <taxon>Chaetothyriales</taxon>
        <taxon>Herpotrichiellaceae</taxon>
        <taxon>Exophiala</taxon>
    </lineage>
</organism>
<proteinExistence type="predicted"/>
<name>A0AAN6IFN8_9EURO</name>
<reference evidence="2" key="1">
    <citation type="journal article" date="2022" name="bioRxiv">
        <title>Deciphering the potential niche of two novel black yeast fungi from a biological soil crust based on their genomes, phenotypes, and melanin regulation.</title>
        <authorList>
            <consortium name="DOE Joint Genome Institute"/>
            <person name="Carr E.C."/>
            <person name="Barton Q."/>
            <person name="Grambo S."/>
            <person name="Sullivan M."/>
            <person name="Renfro C.M."/>
            <person name="Kuo A."/>
            <person name="Pangilinan J."/>
            <person name="Lipzen A."/>
            <person name="Keymanesh K."/>
            <person name="Savage E."/>
            <person name="Barry K."/>
            <person name="Grigoriev I.V."/>
            <person name="Riekhof W.R."/>
            <person name="Harris S.S."/>
        </authorList>
    </citation>
    <scope>NUCLEOTIDE SEQUENCE</scope>
    <source>
        <strain evidence="2">JF 03-4F</strain>
    </source>
</reference>
<evidence type="ECO:0000256" key="1">
    <source>
        <dbReference type="SAM" id="MobiDB-lite"/>
    </source>
</evidence>
<keyword evidence="3" id="KW-1185">Reference proteome</keyword>
<feature type="compositionally biased region" description="Acidic residues" evidence="1">
    <location>
        <begin position="337"/>
        <end position="352"/>
    </location>
</feature>
<dbReference type="Proteomes" id="UP001203852">
    <property type="component" value="Unassembled WGS sequence"/>
</dbReference>
<feature type="region of interest" description="Disordered" evidence="1">
    <location>
        <begin position="337"/>
        <end position="360"/>
    </location>
</feature>
<gene>
    <name evidence="2" type="ORF">EDD36DRAFT_473450</name>
</gene>
<comment type="caution">
    <text evidence="2">The sequence shown here is derived from an EMBL/GenBank/DDBJ whole genome shotgun (WGS) entry which is preliminary data.</text>
</comment>
<accession>A0AAN6IFN8</accession>
<evidence type="ECO:0000313" key="3">
    <source>
        <dbReference type="Proteomes" id="UP001203852"/>
    </source>
</evidence>
<sequence length="360" mass="40365">MSARTVVLFHVLHATDTQTGLYRVSVATSSQAMRSLRSATVAHFTQTCFQTLPLLEAMSSQVTPRVSSPRCKNGVEDSSCPCEAVQCLETLREYLGRRSYLRGLTRPDQFVSAPPFSQIPLNAAAMSSTTSSSSDEHGHVNGYEPATVLVGLNWIEATDTTEYYIEPSDVNLCPHCTTHILLLNNCCRGEGIEHVESMANLEVLPEHVIDTITEIEVYGKWQDAVEFTLCNARDMPMLKLISFHSYDNTYPMSYPEGLQIDGVSAAELTVEDPFDGPRQIHQSLYHALGDMLFELYELVGEKGVEFAMKVWFTFEEKRVGYAVLRWEDNKMVLDDLELEDAQETREEEGGDVEGERQTPE</sequence>
<protein>
    <submittedName>
        <fullName evidence="2">Uncharacterized protein</fullName>
    </submittedName>
</protein>
<evidence type="ECO:0000313" key="2">
    <source>
        <dbReference type="EMBL" id="KAI1615741.1"/>
    </source>
</evidence>